<evidence type="ECO:0000313" key="1">
    <source>
        <dbReference type="EMBL" id="ACM33495.1"/>
    </source>
</evidence>
<organism evidence="1 2">
    <name type="scientific">Acidovorax ebreus (strain TPSY)</name>
    <name type="common">Diaphorobacter sp. (strain TPSY)</name>
    <dbReference type="NCBI Taxonomy" id="535289"/>
    <lineage>
        <taxon>Bacteria</taxon>
        <taxon>Pseudomonadati</taxon>
        <taxon>Pseudomonadota</taxon>
        <taxon>Betaproteobacteria</taxon>
        <taxon>Burkholderiales</taxon>
        <taxon>Comamonadaceae</taxon>
        <taxon>Diaphorobacter</taxon>
    </lineage>
</organism>
<sequence length="122" mass="13067">MPRWLIAVFTLHFLLSVGVSAFGKVPPVEHLRPAVASVQLAPAGEAAMAIAADPSVANDALSEGEHGLMDAQQDLPDDQNIRAFRGKPLHGLFSCPAQWERAALSPVLKKQPKPPRSLTTRA</sequence>
<proteinExistence type="predicted"/>
<keyword evidence="2" id="KW-1185">Reference proteome</keyword>
<dbReference type="AlphaFoldDB" id="A0A9J9QA22"/>
<protein>
    <submittedName>
        <fullName evidence="1">Uncharacterized protein</fullName>
    </submittedName>
</protein>
<reference evidence="1 2" key="1">
    <citation type="journal article" date="2010" name="J. Bacteriol.">
        <title>Completed genome sequence of the anaerobic iron-oxidizing bacterium Acidovorax ebreus strain TPSY.</title>
        <authorList>
            <person name="Byrne-Bailey K.G."/>
            <person name="Weber K.A."/>
            <person name="Chair A.H."/>
            <person name="Bose S."/>
            <person name="Knox T."/>
            <person name="Spanbauer T.L."/>
            <person name="Chertkov O."/>
            <person name="Coates J.D."/>
        </authorList>
    </citation>
    <scope>NUCLEOTIDE SEQUENCE [LARGE SCALE GENOMIC DNA]</scope>
    <source>
        <strain evidence="1 2">TPSY</strain>
    </source>
</reference>
<name>A0A9J9QA22_ACIET</name>
<dbReference type="Proteomes" id="UP000000450">
    <property type="component" value="Chromosome"/>
</dbReference>
<gene>
    <name evidence="1" type="ordered locus">Dtpsy_2039</name>
</gene>
<dbReference type="EMBL" id="CP001392">
    <property type="protein sequence ID" value="ACM33495.1"/>
    <property type="molecule type" value="Genomic_DNA"/>
</dbReference>
<accession>A0A9J9QA22</accession>
<evidence type="ECO:0000313" key="2">
    <source>
        <dbReference type="Proteomes" id="UP000000450"/>
    </source>
</evidence>
<dbReference type="KEGG" id="dia:Dtpsy_2039"/>